<dbReference type="EMBL" id="CP086136">
    <property type="protein sequence ID" value="UEM11996.1"/>
    <property type="molecule type" value="Genomic_DNA"/>
</dbReference>
<evidence type="ECO:0000313" key="3">
    <source>
        <dbReference type="Proteomes" id="UP000664702"/>
    </source>
</evidence>
<protein>
    <submittedName>
        <fullName evidence="1">Uncharacterized protein</fullName>
    </submittedName>
</protein>
<evidence type="ECO:0000313" key="2">
    <source>
        <dbReference type="EMBL" id="UEM11996.1"/>
    </source>
</evidence>
<organism evidence="1">
    <name type="scientific">Bradyrhizobium barranii subsp. barranii</name>
    <dbReference type="NCBI Taxonomy" id="2823807"/>
    <lineage>
        <taxon>Bacteria</taxon>
        <taxon>Pseudomonadati</taxon>
        <taxon>Pseudomonadota</taxon>
        <taxon>Alphaproteobacteria</taxon>
        <taxon>Hyphomicrobiales</taxon>
        <taxon>Nitrobacteraceae</taxon>
        <taxon>Bradyrhizobium</taxon>
        <taxon>Bradyrhizobium barranii</taxon>
    </lineage>
</organism>
<dbReference type="Proteomes" id="UP000664702">
    <property type="component" value="Chromosome"/>
</dbReference>
<dbReference type="KEGG" id="bban:J4G43_047415"/>
<gene>
    <name evidence="2" type="ORF">J4G43_047415</name>
    <name evidence="1" type="ORF">J4G43_49120</name>
</gene>
<sequence length="74" mass="8304">MQNGILDRIDFEAAKASALVFGINLETQANGEKVALVLPEKKAELKKLLRFLDEDYFQSVLSSTPHLSNSKRRV</sequence>
<accession>A0A939MG25</accession>
<proteinExistence type="predicted"/>
<dbReference type="AlphaFoldDB" id="A0A939MG25"/>
<name>A0A939MG25_9BRAD</name>
<reference evidence="2 3" key="2">
    <citation type="journal article" date="2022" name="Int. J. Syst. Evol. Microbiol.">
        <title>Strains of Bradyrhizobium barranii sp. nov. associated with legumes native to Canada are symbionts of soybeans and belong to different subspecies (subsp. barranii subsp. nov. and subsp. apii subsp. nov.) and symbiovars (sv. glycinearum and sv. septentrionale).</title>
        <authorList>
            <person name="Bromfield E.S.P."/>
            <person name="Cloutier S."/>
            <person name="Wasai-Hara S."/>
            <person name="Minamisawa K."/>
        </authorList>
    </citation>
    <scope>NUCLEOTIDE SEQUENCE [LARGE SCALE GENOMIC DNA]</scope>
    <source>
        <strain evidence="2 3">144S4</strain>
    </source>
</reference>
<dbReference type="RefSeq" id="WP_208088953.1">
    <property type="nucleotide sequence ID" value="NZ_CP086136.1"/>
</dbReference>
<evidence type="ECO:0000313" key="1">
    <source>
        <dbReference type="EMBL" id="MBO1868483.1"/>
    </source>
</evidence>
<reference evidence="1" key="1">
    <citation type="submission" date="2021-03" db="EMBL/GenBank/DDBJ databases">
        <title>Whole Genome Sequence of Bradyrhizobium sp. Strain 144S4.</title>
        <authorList>
            <person name="Bromfield E.S.P."/>
            <person name="Cloutier S."/>
        </authorList>
    </citation>
    <scope>NUCLEOTIDE SEQUENCE [LARGE SCALE GENOMIC DNA]</scope>
    <source>
        <strain evidence="1">144S4</strain>
    </source>
</reference>
<dbReference type="EMBL" id="JAGEMI010000001">
    <property type="protein sequence ID" value="MBO1868483.1"/>
    <property type="molecule type" value="Genomic_DNA"/>
</dbReference>